<evidence type="ECO:0000256" key="1">
    <source>
        <dbReference type="ARBA" id="ARBA00022741"/>
    </source>
</evidence>
<evidence type="ECO:0000256" key="2">
    <source>
        <dbReference type="ARBA" id="ARBA00022840"/>
    </source>
</evidence>
<dbReference type="SUPFAM" id="SSF52540">
    <property type="entry name" value="P-loop containing nucleoside triphosphate hydrolases"/>
    <property type="match status" value="1"/>
</dbReference>
<dbReference type="AlphaFoldDB" id="A0A1I1UM01"/>
<gene>
    <name evidence="5" type="ORF">SAMN04515678_102416</name>
</gene>
<dbReference type="InterPro" id="IPR005702">
    <property type="entry name" value="Wzc-like_C"/>
</dbReference>
<dbReference type="PANTHER" id="PTHR32309:SF31">
    <property type="entry name" value="CAPSULAR EXOPOLYSACCHARIDE FAMILY"/>
    <property type="match status" value="1"/>
</dbReference>
<feature type="compositionally biased region" description="Basic and acidic residues" evidence="3">
    <location>
        <begin position="32"/>
        <end position="140"/>
    </location>
</feature>
<dbReference type="PANTHER" id="PTHR32309">
    <property type="entry name" value="TYROSINE-PROTEIN KINASE"/>
    <property type="match status" value="1"/>
</dbReference>
<organism evidence="5 6">
    <name type="scientific">Roseivivax sediminis</name>
    <dbReference type="NCBI Taxonomy" id="936889"/>
    <lineage>
        <taxon>Bacteria</taxon>
        <taxon>Pseudomonadati</taxon>
        <taxon>Pseudomonadota</taxon>
        <taxon>Alphaproteobacteria</taxon>
        <taxon>Rhodobacterales</taxon>
        <taxon>Roseobacteraceae</taxon>
        <taxon>Roseivivax</taxon>
    </lineage>
</organism>
<protein>
    <submittedName>
        <fullName evidence="5">Chromosome partitioning ATPase, Mrp family, contains Fe-S cluster</fullName>
    </submittedName>
</protein>
<evidence type="ECO:0000256" key="3">
    <source>
        <dbReference type="SAM" id="MobiDB-lite"/>
    </source>
</evidence>
<feature type="domain" description="CobQ/CobB/MinD/ParA nucleotide binding" evidence="4">
    <location>
        <begin position="236"/>
        <end position="418"/>
    </location>
</feature>
<feature type="compositionally biased region" description="Basic residues" evidence="3">
    <location>
        <begin position="1"/>
        <end position="12"/>
    </location>
</feature>
<evidence type="ECO:0000313" key="6">
    <source>
        <dbReference type="Proteomes" id="UP000325289"/>
    </source>
</evidence>
<feature type="region of interest" description="Disordered" evidence="3">
    <location>
        <begin position="1"/>
        <end position="175"/>
    </location>
</feature>
<dbReference type="CDD" id="cd05387">
    <property type="entry name" value="BY-kinase"/>
    <property type="match status" value="1"/>
</dbReference>
<dbReference type="InterPro" id="IPR050445">
    <property type="entry name" value="Bact_polysacc_biosynth/exp"/>
</dbReference>
<dbReference type="Pfam" id="PF01656">
    <property type="entry name" value="CbiA"/>
    <property type="match status" value="1"/>
</dbReference>
<dbReference type="InterPro" id="IPR027417">
    <property type="entry name" value="P-loop_NTPase"/>
</dbReference>
<keyword evidence="6" id="KW-1185">Reference proteome</keyword>
<evidence type="ECO:0000259" key="4">
    <source>
        <dbReference type="Pfam" id="PF01656"/>
    </source>
</evidence>
<accession>A0A1I1UM01</accession>
<sequence length="423" mass="47657">MTNRPKFRRRRRTQPEQEPAEDDLRPIPPLDTRQERLARREAEAEAERQREEARQQAEEDARRQAQEDRLRAEEEARRQAEQDRQRAEAEAQRQAEAERLRVEAETRRRAEEVRLREETEARQQAEEDRQRARARADQVAHGDAGPDGADEQRTDRRPHIERAPVPASGRAVARAPAVEDDPGLIWDTMSSFPVDERELDRNRIITASRHDPAHASFDVLRTRLMQALSERQWSRVAVTSPTQGCGKTFTTANLGISLSRQSGLRTVVLDLDLRRPGLHEVFGLSNPGPLGAVLRGTTPPEAHLRRLGPNGFHAGRDIAFGFNDAPEPYAAELLQDSRTARALDTIEERLAPDVMLFDLPPALVSDDVLALRPCFDAVLLVVGGGLTNQSEIRAVEQRLGENTPLLGVILNRAEGTNSRKYAY</sequence>
<reference evidence="5 6" key="1">
    <citation type="submission" date="2016-10" db="EMBL/GenBank/DDBJ databases">
        <authorList>
            <person name="Varghese N."/>
            <person name="Submissions S."/>
        </authorList>
    </citation>
    <scope>NUCLEOTIDE SEQUENCE [LARGE SCALE GENOMIC DNA]</scope>
    <source>
        <strain evidence="6">YIM D21,KCTC 23444,ACCC 10710</strain>
    </source>
</reference>
<keyword evidence="2" id="KW-0067">ATP-binding</keyword>
<dbReference type="InterPro" id="IPR002586">
    <property type="entry name" value="CobQ/CobB/MinD/ParA_Nub-bd_dom"/>
</dbReference>
<dbReference type="Proteomes" id="UP000325289">
    <property type="component" value="Unassembled WGS sequence"/>
</dbReference>
<dbReference type="CDD" id="cd06503">
    <property type="entry name" value="ATP-synt_Fo_b"/>
    <property type="match status" value="1"/>
</dbReference>
<evidence type="ECO:0000313" key="5">
    <source>
        <dbReference type="EMBL" id="SFD71841.1"/>
    </source>
</evidence>
<proteinExistence type="predicted"/>
<dbReference type="Gene3D" id="3.40.50.300">
    <property type="entry name" value="P-loop containing nucleotide triphosphate hydrolases"/>
    <property type="match status" value="1"/>
</dbReference>
<feature type="compositionally biased region" description="Basic and acidic residues" evidence="3">
    <location>
        <begin position="150"/>
        <end position="162"/>
    </location>
</feature>
<name>A0A1I1UM01_9RHOB</name>
<dbReference type="EMBL" id="FOMS01000002">
    <property type="protein sequence ID" value="SFD71841.1"/>
    <property type="molecule type" value="Genomic_DNA"/>
</dbReference>
<keyword evidence="1" id="KW-0547">Nucleotide-binding</keyword>